<evidence type="ECO:0008006" key="3">
    <source>
        <dbReference type="Google" id="ProtNLM"/>
    </source>
</evidence>
<dbReference type="OrthoDB" id="10590353at2759"/>
<dbReference type="AlphaFoldDB" id="A0A127ZAF8"/>
<sequence length="140" mass="15540">MKIHAALLAAVTFTLFSAGTVSASANWLQGSATDRWEEYCKKGGSKLAVPHICFTAEPALFDKVVANESNFRGFKTAVGEFVIIYDAPETKLVTDRYTIRVSPDKGECSHVTLGHNGEDPYEDITLCGWDYWVLPAYLWE</sequence>
<gene>
    <name evidence="2" type="ORF">SPSC_01739</name>
</gene>
<evidence type="ECO:0000313" key="2">
    <source>
        <dbReference type="EMBL" id="CDU23109.1"/>
    </source>
</evidence>
<name>A0A127ZAF8_9BASI</name>
<feature type="chain" id="PRO_5007281226" description="Mig1 protein" evidence="1">
    <location>
        <begin position="24"/>
        <end position="140"/>
    </location>
</feature>
<proteinExistence type="predicted"/>
<reference evidence="2" key="1">
    <citation type="submission" date="2014-06" db="EMBL/GenBank/DDBJ databases">
        <authorList>
            <person name="Ju J."/>
            <person name="Zhang J."/>
        </authorList>
    </citation>
    <scope>NUCLEOTIDE SEQUENCE</scope>
    <source>
        <strain evidence="2">SscI8</strain>
    </source>
</reference>
<protein>
    <recommendedName>
        <fullName evidence="3">Mig1 protein</fullName>
    </recommendedName>
</protein>
<keyword evidence="1" id="KW-0732">Signal</keyword>
<feature type="signal peptide" evidence="1">
    <location>
        <begin position="1"/>
        <end position="23"/>
    </location>
</feature>
<evidence type="ECO:0000256" key="1">
    <source>
        <dbReference type="SAM" id="SignalP"/>
    </source>
</evidence>
<organism evidence="2">
    <name type="scientific">Sporisorium scitamineum</name>
    <dbReference type="NCBI Taxonomy" id="49012"/>
    <lineage>
        <taxon>Eukaryota</taxon>
        <taxon>Fungi</taxon>
        <taxon>Dikarya</taxon>
        <taxon>Basidiomycota</taxon>
        <taxon>Ustilaginomycotina</taxon>
        <taxon>Ustilaginomycetes</taxon>
        <taxon>Ustilaginales</taxon>
        <taxon>Ustilaginaceae</taxon>
        <taxon>Sporisorium</taxon>
    </lineage>
</organism>
<accession>A0A127ZAF8</accession>
<dbReference type="EMBL" id="LK056662">
    <property type="protein sequence ID" value="CDU23109.1"/>
    <property type="molecule type" value="Genomic_DNA"/>
</dbReference>